<proteinExistence type="predicted"/>
<protein>
    <recommendedName>
        <fullName evidence="5">Ig-like domain-containing protein</fullName>
    </recommendedName>
</protein>
<name>A0ABR3P153_9TELE</name>
<keyword evidence="1 4" id="KW-0732">Signal</keyword>
<dbReference type="SMART" id="SM00409">
    <property type="entry name" value="IG"/>
    <property type="match status" value="2"/>
</dbReference>
<dbReference type="InterPro" id="IPR013783">
    <property type="entry name" value="Ig-like_fold"/>
</dbReference>
<dbReference type="InterPro" id="IPR003599">
    <property type="entry name" value="Ig_sub"/>
</dbReference>
<dbReference type="PANTHER" id="PTHR12207">
    <property type="entry name" value="V-SET AND TRANSMEMBRANE DOMAIN-CONTAINING PROTEIN"/>
    <property type="match status" value="1"/>
</dbReference>
<dbReference type="Pfam" id="PF07686">
    <property type="entry name" value="V-set"/>
    <property type="match status" value="1"/>
</dbReference>
<sequence length="307" mass="33852">MGKTRALILLCAAVGICHCRLVTVSTGPLLRVEGQPLSIRCDVSEYEGPREQDFDWKVSRGTQFINVISTFEDRFSDHSLEDRIRSGDISVSRLADNAVELRIQEAQISDSAIYRCSTPSTDSVFSGNYDADVQLQVVPNSLIVAPDAPIPAVREGGSIRLLCNVSRNFMEGIYLSLTWSVKKGSSLLEDLLTFGPDLGVTVGDDYMRRYTDGGMRLEMGNGVSHNLVLSGAMPDDQGMYICTARLWTREQGAWNRIQEKIMEMGEVTVTPTANSLSVQVQDDSTLSTGETLLLTCSVSAEPLWIWR</sequence>
<feature type="domain" description="Ig-like" evidence="5">
    <location>
        <begin position="33"/>
        <end position="126"/>
    </location>
</feature>
<dbReference type="InterPro" id="IPR013106">
    <property type="entry name" value="Ig_V-set"/>
</dbReference>
<reference evidence="6 7" key="1">
    <citation type="submission" date="2023-09" db="EMBL/GenBank/DDBJ databases">
        <authorList>
            <person name="Wang M."/>
        </authorList>
    </citation>
    <scope>NUCLEOTIDE SEQUENCE [LARGE SCALE GENOMIC DNA]</scope>
    <source>
        <strain evidence="6">GT-2023</strain>
        <tissue evidence="6">Liver</tissue>
    </source>
</reference>
<accession>A0ABR3P153</accession>
<dbReference type="PROSITE" id="PS50835">
    <property type="entry name" value="IG_LIKE"/>
    <property type="match status" value="2"/>
</dbReference>
<dbReference type="Gene3D" id="2.60.40.10">
    <property type="entry name" value="Immunoglobulins"/>
    <property type="match status" value="2"/>
</dbReference>
<evidence type="ECO:0000256" key="2">
    <source>
        <dbReference type="ARBA" id="ARBA00023157"/>
    </source>
</evidence>
<dbReference type="Proteomes" id="UP001558613">
    <property type="component" value="Unassembled WGS sequence"/>
</dbReference>
<evidence type="ECO:0000256" key="3">
    <source>
        <dbReference type="ARBA" id="ARBA00023319"/>
    </source>
</evidence>
<evidence type="ECO:0000313" key="6">
    <source>
        <dbReference type="EMBL" id="KAL1282852.1"/>
    </source>
</evidence>
<dbReference type="EMBL" id="JAYMGO010000001">
    <property type="protein sequence ID" value="KAL1282852.1"/>
    <property type="molecule type" value="Genomic_DNA"/>
</dbReference>
<feature type="domain" description="Ig-like" evidence="5">
    <location>
        <begin position="139"/>
        <end position="244"/>
    </location>
</feature>
<feature type="signal peptide" evidence="4">
    <location>
        <begin position="1"/>
        <end position="19"/>
    </location>
</feature>
<evidence type="ECO:0000313" key="7">
    <source>
        <dbReference type="Proteomes" id="UP001558613"/>
    </source>
</evidence>
<evidence type="ECO:0000256" key="1">
    <source>
        <dbReference type="ARBA" id="ARBA00022729"/>
    </source>
</evidence>
<organism evidence="6 7">
    <name type="scientific">Cirrhinus molitorella</name>
    <name type="common">mud carp</name>
    <dbReference type="NCBI Taxonomy" id="172907"/>
    <lineage>
        <taxon>Eukaryota</taxon>
        <taxon>Metazoa</taxon>
        <taxon>Chordata</taxon>
        <taxon>Craniata</taxon>
        <taxon>Vertebrata</taxon>
        <taxon>Euteleostomi</taxon>
        <taxon>Actinopterygii</taxon>
        <taxon>Neopterygii</taxon>
        <taxon>Teleostei</taxon>
        <taxon>Ostariophysi</taxon>
        <taxon>Cypriniformes</taxon>
        <taxon>Cyprinidae</taxon>
        <taxon>Labeoninae</taxon>
        <taxon>Labeonini</taxon>
        <taxon>Cirrhinus</taxon>
    </lineage>
</organism>
<keyword evidence="2" id="KW-1015">Disulfide bond</keyword>
<gene>
    <name evidence="6" type="ORF">QQF64_001655</name>
</gene>
<comment type="caution">
    <text evidence="6">The sequence shown here is derived from an EMBL/GenBank/DDBJ whole genome shotgun (WGS) entry which is preliminary data.</text>
</comment>
<dbReference type="SUPFAM" id="SSF48726">
    <property type="entry name" value="Immunoglobulin"/>
    <property type="match status" value="2"/>
</dbReference>
<dbReference type="InterPro" id="IPR051102">
    <property type="entry name" value="IgSF_V-set/TM_domain"/>
</dbReference>
<dbReference type="InterPro" id="IPR007110">
    <property type="entry name" value="Ig-like_dom"/>
</dbReference>
<evidence type="ECO:0000256" key="4">
    <source>
        <dbReference type="SAM" id="SignalP"/>
    </source>
</evidence>
<dbReference type="PANTHER" id="PTHR12207:SF3">
    <property type="entry name" value="PROSTAGLANDIN F2 RECEPTOR NEGATIVE REGULATOR"/>
    <property type="match status" value="1"/>
</dbReference>
<dbReference type="InterPro" id="IPR036179">
    <property type="entry name" value="Ig-like_dom_sf"/>
</dbReference>
<keyword evidence="7" id="KW-1185">Reference proteome</keyword>
<keyword evidence="3" id="KW-0393">Immunoglobulin domain</keyword>
<evidence type="ECO:0000259" key="5">
    <source>
        <dbReference type="PROSITE" id="PS50835"/>
    </source>
</evidence>
<feature type="chain" id="PRO_5045681024" description="Ig-like domain-containing protein" evidence="4">
    <location>
        <begin position="20"/>
        <end position="307"/>
    </location>
</feature>